<name>A0A561UQ47_9ACTN</name>
<accession>A0A561UQ47</accession>
<reference evidence="1 2" key="1">
    <citation type="submission" date="2019-06" db="EMBL/GenBank/DDBJ databases">
        <title>Sequencing the genomes of 1000 actinobacteria strains.</title>
        <authorList>
            <person name="Klenk H.-P."/>
        </authorList>
    </citation>
    <scope>NUCLEOTIDE SEQUENCE [LARGE SCALE GENOMIC DNA]</scope>
    <source>
        <strain evidence="1 2">DSM 44826</strain>
    </source>
</reference>
<dbReference type="RefSeq" id="WP_281292706.1">
    <property type="nucleotide sequence ID" value="NZ_BAAAMZ010000007.1"/>
</dbReference>
<organism evidence="1 2">
    <name type="scientific">Kitasatospora viridis</name>
    <dbReference type="NCBI Taxonomy" id="281105"/>
    <lineage>
        <taxon>Bacteria</taxon>
        <taxon>Bacillati</taxon>
        <taxon>Actinomycetota</taxon>
        <taxon>Actinomycetes</taxon>
        <taxon>Kitasatosporales</taxon>
        <taxon>Streptomycetaceae</taxon>
        <taxon>Kitasatospora</taxon>
    </lineage>
</organism>
<sequence length="43" mass="4770">MENKKNEKAAKTVVAKVAEVKIEVRKLDKVEATGQPSYLLALQ</sequence>
<proteinExistence type="predicted"/>
<dbReference type="AlphaFoldDB" id="A0A561UQ47"/>
<evidence type="ECO:0000313" key="1">
    <source>
        <dbReference type="EMBL" id="TWG01470.1"/>
    </source>
</evidence>
<gene>
    <name evidence="1" type="ORF">FHX73_115371</name>
</gene>
<dbReference type="Proteomes" id="UP000317940">
    <property type="component" value="Unassembled WGS sequence"/>
</dbReference>
<comment type="caution">
    <text evidence="1">The sequence shown here is derived from an EMBL/GenBank/DDBJ whole genome shotgun (WGS) entry which is preliminary data.</text>
</comment>
<dbReference type="EMBL" id="VIWT01000001">
    <property type="protein sequence ID" value="TWG01470.1"/>
    <property type="molecule type" value="Genomic_DNA"/>
</dbReference>
<keyword evidence="2" id="KW-1185">Reference proteome</keyword>
<evidence type="ECO:0000313" key="2">
    <source>
        <dbReference type="Proteomes" id="UP000317940"/>
    </source>
</evidence>
<protein>
    <submittedName>
        <fullName evidence="1">Uncharacterized protein</fullName>
    </submittedName>
</protein>